<feature type="compositionally biased region" description="Basic and acidic residues" evidence="10">
    <location>
        <begin position="63"/>
        <end position="72"/>
    </location>
</feature>
<keyword evidence="6 9" id="KW-0665">Pyrimidine biosynthesis</keyword>
<dbReference type="NCBIfam" id="TIGR01359">
    <property type="entry name" value="UMP_CMP_kin_fam"/>
    <property type="match status" value="1"/>
</dbReference>
<dbReference type="GO" id="GO:0005634">
    <property type="term" value="C:nucleus"/>
    <property type="evidence" value="ECO:0007669"/>
    <property type="project" value="UniProtKB-SubCell"/>
</dbReference>
<feature type="region of interest" description="LID" evidence="9">
    <location>
        <begin position="223"/>
        <end position="233"/>
    </location>
</feature>
<feature type="binding site" evidence="9">
    <location>
        <position position="118"/>
    </location>
    <ligand>
        <name>a ribonucleoside 5'-phosphate</name>
        <dbReference type="ChEBI" id="CHEBI:58043"/>
    </ligand>
</feature>
<protein>
    <recommendedName>
        <fullName evidence="9">Uridylate kinase</fullName>
        <shortName evidence="9">UK</shortName>
        <ecNumber evidence="9">2.7.4.14</ecNumber>
    </recommendedName>
    <alternativeName>
        <fullName evidence="9">ATP:UMP phosphotransferase</fullName>
    </alternativeName>
    <alternativeName>
        <fullName evidence="9">Deoxycytidylate kinase</fullName>
        <shortName evidence="9">CK</shortName>
        <shortName evidence="9">dCMP kinase</shortName>
    </alternativeName>
    <alternativeName>
        <fullName evidence="9">Uridine monophosphate kinase</fullName>
        <shortName evidence="9">UMP kinase</shortName>
        <shortName evidence="9">UMPK</shortName>
    </alternativeName>
</protein>
<comment type="subcellular location">
    <subcellularLocation>
        <location evidence="9">Cytoplasm</location>
    </subcellularLocation>
    <subcellularLocation>
        <location evidence="9">Nucleus</location>
    </subcellularLocation>
    <text evidence="9">Predominantly cytoplasmic.</text>
</comment>
<sequence length="294" mass="32489">MPGASFTPTMHACHRFSHFCDFYSYHSLHPFTMTVIDKVKNAVHSSDSSSQQPPAAAQMGHAQDSDKLPELPEQPAFDHEKITVIFVLGGPGAGKGTQCERLVRDYGFVHLSAGDLLRAEQQRPGSTYGEMIQTYIKEGQIVPMEVTVKLLENAMRDALAKPPSFPEGSALAEGWTGGRGRFLIDGFPRKLDQAHKFDQSVCQSSFVLFFSTTEEVMLGRLLERGKTSGRADDNRESIVKRFRTFVETSMPVVDEYREQGKVVEVDSSPSVDEVYAKVRVALAQRLSGPQSVSA</sequence>
<comment type="domain">
    <text evidence="9">Consists of three domains, a large central CORE domain and two small peripheral domains, NMPbind and LID, which undergo movements during catalysis. The LID domain closes over the site of phosphoryl transfer upon ATP binding. Assembling and dissambling the active center during each catalytic cycle provides an effective means to prevent ATP hydrolysis.</text>
</comment>
<dbReference type="GO" id="GO:0016776">
    <property type="term" value="F:phosphotransferase activity, phosphate group as acceptor"/>
    <property type="evidence" value="ECO:0007669"/>
    <property type="project" value="InterPro"/>
</dbReference>
<feature type="binding site" evidence="9">
    <location>
        <position position="224"/>
    </location>
    <ligand>
        <name>ATP</name>
        <dbReference type="ChEBI" id="CHEBI:30616"/>
    </ligand>
</feature>
<comment type="subunit">
    <text evidence="9">Monomer.</text>
</comment>
<name>A0AAD9CXP2_PAPLA</name>
<dbReference type="GO" id="GO:0019205">
    <property type="term" value="F:nucleobase-containing compound kinase activity"/>
    <property type="evidence" value="ECO:0007669"/>
    <property type="project" value="InterPro"/>
</dbReference>
<reference evidence="11" key="1">
    <citation type="submission" date="2023-02" db="EMBL/GenBank/DDBJ databases">
        <title>Identification and recombinant expression of a fungal hydrolase from Papiliotrema laurentii that hydrolyzes apple cutin and clears colloidal polyester polyurethane.</title>
        <authorList>
            <consortium name="DOE Joint Genome Institute"/>
            <person name="Roman V.A."/>
            <person name="Bojanowski C."/>
            <person name="Crable B.R."/>
            <person name="Wagner D.N."/>
            <person name="Hung C.S."/>
            <person name="Nadeau L.J."/>
            <person name="Schratz L."/>
            <person name="Haridas S."/>
            <person name="Pangilinan J."/>
            <person name="Lipzen A."/>
            <person name="Na H."/>
            <person name="Yan M."/>
            <person name="Ng V."/>
            <person name="Grigoriev I.V."/>
            <person name="Spatafora J.W."/>
            <person name="Barlow D."/>
            <person name="Biffinger J."/>
            <person name="Kelley-Loughnane N."/>
            <person name="Varaljay V.A."/>
            <person name="Crookes-Goodson W.J."/>
        </authorList>
    </citation>
    <scope>NUCLEOTIDE SEQUENCE</scope>
    <source>
        <strain evidence="11">5307AH</strain>
    </source>
</reference>
<evidence type="ECO:0000313" key="11">
    <source>
        <dbReference type="EMBL" id="KAK1922644.1"/>
    </source>
</evidence>
<feature type="binding site" evidence="9">
    <location>
        <begin position="186"/>
        <end position="189"/>
    </location>
    <ligand>
        <name>a ribonucleoside 5'-phosphate</name>
        <dbReference type="ChEBI" id="CHEBI:58043"/>
    </ligand>
</feature>
<dbReference type="EC" id="2.7.4.14" evidence="9"/>
<dbReference type="Pfam" id="PF13207">
    <property type="entry name" value="AAA_17"/>
    <property type="match status" value="1"/>
</dbReference>
<evidence type="ECO:0000256" key="4">
    <source>
        <dbReference type="ARBA" id="ARBA00022777"/>
    </source>
</evidence>
<feature type="region of interest" description="NMPbind" evidence="9">
    <location>
        <begin position="112"/>
        <end position="142"/>
    </location>
</feature>
<feature type="region of interest" description="Disordered" evidence="10">
    <location>
        <begin position="44"/>
        <end position="72"/>
    </location>
</feature>
<dbReference type="CDD" id="cd01428">
    <property type="entry name" value="ADK"/>
    <property type="match status" value="1"/>
</dbReference>
<keyword evidence="5 9" id="KW-0067">ATP-binding</keyword>
<feature type="binding site" evidence="9">
    <location>
        <position position="230"/>
    </location>
    <ligand>
        <name>a ribonucleoside 5'-phosphate</name>
        <dbReference type="ChEBI" id="CHEBI:58043"/>
    </ligand>
</feature>
<feature type="binding site" evidence="9">
    <location>
        <begin position="92"/>
        <end position="97"/>
    </location>
    <ligand>
        <name>ATP</name>
        <dbReference type="ChEBI" id="CHEBI:30616"/>
    </ligand>
</feature>
<dbReference type="GO" id="GO:0006221">
    <property type="term" value="P:pyrimidine nucleotide biosynthetic process"/>
    <property type="evidence" value="ECO:0007669"/>
    <property type="project" value="UniProtKB-UniRule"/>
</dbReference>
<evidence type="ECO:0000256" key="6">
    <source>
        <dbReference type="ARBA" id="ARBA00022975"/>
    </source>
</evidence>
<dbReference type="PROSITE" id="PS00113">
    <property type="entry name" value="ADENYLATE_KINASE"/>
    <property type="match status" value="1"/>
</dbReference>
<dbReference type="HAMAP" id="MF_03172">
    <property type="entry name" value="Adenylate_kinase_UMP_CMP_kin"/>
    <property type="match status" value="1"/>
</dbReference>
<dbReference type="GO" id="GO:0009123">
    <property type="term" value="P:nucleoside monophosphate metabolic process"/>
    <property type="evidence" value="ECO:0007669"/>
    <property type="project" value="UniProtKB-ARBA"/>
</dbReference>
<gene>
    <name evidence="11" type="ORF">DB88DRAFT_495817</name>
</gene>
<comment type="similarity">
    <text evidence="9">Belongs to the adenylate kinase family. UMP-CMP kinase subfamily.</text>
</comment>
<dbReference type="Gene3D" id="3.40.50.300">
    <property type="entry name" value="P-loop containing nucleotide triphosphate hydrolases"/>
    <property type="match status" value="1"/>
</dbReference>
<dbReference type="PRINTS" id="PR00094">
    <property type="entry name" value="ADENYLTKNASE"/>
</dbReference>
<feature type="binding site" evidence="9">
    <location>
        <position position="269"/>
    </location>
    <ligand>
        <name>ATP</name>
        <dbReference type="ChEBI" id="CHEBI:30616"/>
    </ligand>
</feature>
<dbReference type="InterPro" id="IPR027417">
    <property type="entry name" value="P-loop_NTPase"/>
</dbReference>
<feature type="binding site" evidence="9">
    <location>
        <position position="193"/>
    </location>
    <ligand>
        <name>a ribonucleoside 5'-phosphate</name>
        <dbReference type="ChEBI" id="CHEBI:58043"/>
    </ligand>
</feature>
<feature type="binding site" evidence="9">
    <location>
        <begin position="140"/>
        <end position="142"/>
    </location>
    <ligand>
        <name>a ribonucleoside 5'-phosphate</name>
        <dbReference type="ChEBI" id="CHEBI:58043"/>
    </ligand>
</feature>
<organism evidence="11 12">
    <name type="scientific">Papiliotrema laurentii</name>
    <name type="common">Cryptococcus laurentii</name>
    <dbReference type="NCBI Taxonomy" id="5418"/>
    <lineage>
        <taxon>Eukaryota</taxon>
        <taxon>Fungi</taxon>
        <taxon>Dikarya</taxon>
        <taxon>Basidiomycota</taxon>
        <taxon>Agaricomycotina</taxon>
        <taxon>Tremellomycetes</taxon>
        <taxon>Tremellales</taxon>
        <taxon>Rhynchogastremaceae</taxon>
        <taxon>Papiliotrema</taxon>
    </lineage>
</organism>
<evidence type="ECO:0000256" key="7">
    <source>
        <dbReference type="ARBA" id="ARBA00023242"/>
    </source>
</evidence>
<evidence type="ECO:0000256" key="8">
    <source>
        <dbReference type="ARBA" id="ARBA00048116"/>
    </source>
</evidence>
<dbReference type="InterPro" id="IPR006266">
    <property type="entry name" value="UMP_CMP_kinase"/>
</dbReference>
<feature type="compositionally biased region" description="Low complexity" evidence="10">
    <location>
        <begin position="45"/>
        <end position="58"/>
    </location>
</feature>
<dbReference type="EMBL" id="JAODAN010000008">
    <property type="protein sequence ID" value="KAK1922644.1"/>
    <property type="molecule type" value="Genomic_DNA"/>
</dbReference>
<dbReference type="GO" id="GO:0005737">
    <property type="term" value="C:cytoplasm"/>
    <property type="evidence" value="ECO:0007669"/>
    <property type="project" value="UniProtKB-SubCell"/>
</dbReference>
<keyword evidence="12" id="KW-1185">Reference proteome</keyword>
<comment type="cofactor">
    <cofactor evidence="9">
        <name>Mg(2+)</name>
        <dbReference type="ChEBI" id="CHEBI:18420"/>
    </cofactor>
    <text evidence="9">Binds 1 Mg(2+) ion per monomer.</text>
</comment>
<dbReference type="AlphaFoldDB" id="A0AAD9CXP2"/>
<dbReference type="Proteomes" id="UP001182556">
    <property type="component" value="Unassembled WGS sequence"/>
</dbReference>
<dbReference type="GO" id="GO:0005524">
    <property type="term" value="F:ATP binding"/>
    <property type="evidence" value="ECO:0007669"/>
    <property type="project" value="UniProtKB-KW"/>
</dbReference>
<keyword evidence="7 9" id="KW-0539">Nucleus</keyword>
<evidence type="ECO:0000256" key="5">
    <source>
        <dbReference type="ARBA" id="ARBA00022840"/>
    </source>
</evidence>
<evidence type="ECO:0000313" key="12">
    <source>
        <dbReference type="Proteomes" id="UP001182556"/>
    </source>
</evidence>
<comment type="caution">
    <text evidence="11">The sequence shown here is derived from an EMBL/GenBank/DDBJ whole genome shotgun (WGS) entry which is preliminary data.</text>
</comment>
<keyword evidence="2 9" id="KW-0808">Transferase</keyword>
<evidence type="ECO:0000256" key="1">
    <source>
        <dbReference type="ARBA" id="ARBA00022490"/>
    </source>
</evidence>
<dbReference type="GO" id="GO:0006207">
    <property type="term" value="P:'de novo' pyrimidine nucleobase biosynthetic process"/>
    <property type="evidence" value="ECO:0007669"/>
    <property type="project" value="InterPro"/>
</dbReference>
<evidence type="ECO:0000256" key="3">
    <source>
        <dbReference type="ARBA" id="ARBA00022741"/>
    </source>
</evidence>
<comment type="catalytic activity">
    <reaction evidence="8 9">
        <text>UMP + ATP = UDP + ADP</text>
        <dbReference type="Rhea" id="RHEA:24400"/>
        <dbReference type="ChEBI" id="CHEBI:30616"/>
        <dbReference type="ChEBI" id="CHEBI:57865"/>
        <dbReference type="ChEBI" id="CHEBI:58223"/>
        <dbReference type="ChEBI" id="CHEBI:456216"/>
        <dbReference type="EC" id="2.7.4.14"/>
    </reaction>
</comment>
<keyword evidence="4 9" id="KW-0418">Kinase</keyword>
<dbReference type="HAMAP" id="MF_00235">
    <property type="entry name" value="Adenylate_kinase_Adk"/>
    <property type="match status" value="1"/>
</dbReference>
<comment type="function">
    <text evidence="9">Catalyzes the phosphorylation of pyrimidine nucleoside monophosphates at the expense of ATP. Plays an important role in de novo pyrimidine nucleotide biosynthesis. Has preference for UMP and dUMP as phosphate acceptors, but can also use CMP, dCMP and AMP.</text>
</comment>
<accession>A0AAD9CXP2</accession>
<evidence type="ECO:0000256" key="2">
    <source>
        <dbReference type="ARBA" id="ARBA00022679"/>
    </source>
</evidence>
<feature type="binding site" evidence="9">
    <location>
        <position position="241"/>
    </location>
    <ligand>
        <name>a ribonucleoside 5'-phosphate</name>
        <dbReference type="ChEBI" id="CHEBI:58043"/>
    </ligand>
</feature>
<dbReference type="PANTHER" id="PTHR23359">
    <property type="entry name" value="NUCLEOTIDE KINASE"/>
    <property type="match status" value="1"/>
</dbReference>
<keyword evidence="3 9" id="KW-0547">Nucleotide-binding</keyword>
<dbReference type="InterPro" id="IPR000850">
    <property type="entry name" value="Adenylat/UMP-CMP_kin"/>
</dbReference>
<evidence type="ECO:0000256" key="9">
    <source>
        <dbReference type="HAMAP-Rule" id="MF_03172"/>
    </source>
</evidence>
<keyword evidence="1 9" id="KW-0963">Cytoplasm</keyword>
<proteinExistence type="inferred from homology"/>
<dbReference type="SUPFAM" id="SSF52540">
    <property type="entry name" value="P-loop containing nucleoside triphosphate hydrolases"/>
    <property type="match status" value="1"/>
</dbReference>
<dbReference type="InterPro" id="IPR033690">
    <property type="entry name" value="Adenylat_kinase_CS"/>
</dbReference>
<dbReference type="FunFam" id="3.40.50.300:FF:000315">
    <property type="entry name" value="Adenylate kinase 1"/>
    <property type="match status" value="1"/>
</dbReference>
<evidence type="ECO:0000256" key="10">
    <source>
        <dbReference type="SAM" id="MobiDB-lite"/>
    </source>
</evidence>